<dbReference type="InterPro" id="IPR014016">
    <property type="entry name" value="UvrD-like_ATP-bd"/>
</dbReference>
<keyword evidence="4 10" id="KW-0347">Helicase</keyword>
<evidence type="ECO:0000256" key="6">
    <source>
        <dbReference type="ARBA" id="ARBA00023235"/>
    </source>
</evidence>
<comment type="catalytic activity">
    <reaction evidence="7">
        <text>Couples ATP hydrolysis with the unwinding of duplex DNA by translocating in the 3'-5' direction.</text>
        <dbReference type="EC" id="5.6.2.4"/>
    </reaction>
</comment>
<dbReference type="GO" id="GO:0005524">
    <property type="term" value="F:ATP binding"/>
    <property type="evidence" value="ECO:0007669"/>
    <property type="project" value="UniProtKB-UniRule"/>
</dbReference>
<evidence type="ECO:0000259" key="12">
    <source>
        <dbReference type="PROSITE" id="PS51217"/>
    </source>
</evidence>
<organism evidence="13 14">
    <name type="scientific">Candidatus Woykebacteria bacterium GWB1_45_5</name>
    <dbReference type="NCBI Taxonomy" id="1802592"/>
    <lineage>
        <taxon>Bacteria</taxon>
        <taxon>Candidatus Woykeibacteriota</taxon>
    </lineage>
</organism>
<dbReference type="GO" id="GO:0016787">
    <property type="term" value="F:hydrolase activity"/>
    <property type="evidence" value="ECO:0007669"/>
    <property type="project" value="UniProtKB-UniRule"/>
</dbReference>
<evidence type="ECO:0000256" key="5">
    <source>
        <dbReference type="ARBA" id="ARBA00022840"/>
    </source>
</evidence>
<dbReference type="CDD" id="cd17932">
    <property type="entry name" value="DEXQc_UvrD"/>
    <property type="match status" value="1"/>
</dbReference>
<gene>
    <name evidence="13" type="ORF">A2126_02140</name>
</gene>
<dbReference type="Pfam" id="PF13361">
    <property type="entry name" value="UvrD_C"/>
    <property type="match status" value="1"/>
</dbReference>
<comment type="catalytic activity">
    <reaction evidence="9">
        <text>ATP + H2O = ADP + phosphate + H(+)</text>
        <dbReference type="Rhea" id="RHEA:13065"/>
        <dbReference type="ChEBI" id="CHEBI:15377"/>
        <dbReference type="ChEBI" id="CHEBI:15378"/>
        <dbReference type="ChEBI" id="CHEBI:30616"/>
        <dbReference type="ChEBI" id="CHEBI:43474"/>
        <dbReference type="ChEBI" id="CHEBI:456216"/>
        <dbReference type="EC" id="5.6.2.4"/>
    </reaction>
</comment>
<dbReference type="PANTHER" id="PTHR11070:SF48">
    <property type="entry name" value="ATP-DEPENDENT HELICASE_NUCLEASE SUBUNIT A"/>
    <property type="match status" value="1"/>
</dbReference>
<comment type="similarity">
    <text evidence="1">Belongs to the helicase family. UvrD subfamily.</text>
</comment>
<dbReference type="InterPro" id="IPR013986">
    <property type="entry name" value="DExx_box_DNA_helicase_dom_sf"/>
</dbReference>
<feature type="binding site" evidence="10">
    <location>
        <begin position="27"/>
        <end position="34"/>
    </location>
    <ligand>
        <name>ATP</name>
        <dbReference type="ChEBI" id="CHEBI:30616"/>
    </ligand>
</feature>
<name>A0A1G1WA54_9BACT</name>
<evidence type="ECO:0000313" key="13">
    <source>
        <dbReference type="EMBL" id="OGY24576.1"/>
    </source>
</evidence>
<dbReference type="PROSITE" id="PS51217">
    <property type="entry name" value="UVRD_HELICASE_CTER"/>
    <property type="match status" value="1"/>
</dbReference>
<evidence type="ECO:0000256" key="4">
    <source>
        <dbReference type="ARBA" id="ARBA00022806"/>
    </source>
</evidence>
<evidence type="ECO:0000256" key="3">
    <source>
        <dbReference type="ARBA" id="ARBA00022801"/>
    </source>
</evidence>
<dbReference type="Gene3D" id="3.40.50.300">
    <property type="entry name" value="P-loop containing nucleotide triphosphate hydrolases"/>
    <property type="match status" value="3"/>
</dbReference>
<evidence type="ECO:0000313" key="14">
    <source>
        <dbReference type="Proteomes" id="UP000178493"/>
    </source>
</evidence>
<keyword evidence="5 10" id="KW-0067">ATP-binding</keyword>
<dbReference type="Gene3D" id="1.10.10.160">
    <property type="match status" value="1"/>
</dbReference>
<sequence>MSKVLEGLNQEQKLAVTTTEGPLLVIAGAGTGKTTVITRRIAYLIEKKLAKPSEILALTFTEKAAGEMEERVDILVPYGYIDTWISTFHAFGNRVLQENAIDLGLPPDFKVLTRPAQILFFQQNLFAFDLDYYRPLANPTKFIEAMLTFISRCKDEDISPQQYLRYVRKLKNRSLRNSKLSVSQYSRALRPLRGLQSAKSKITKEERKELEIETKRQEELGKMYQKYEDLKSAAGLVDFGDQVALTLRLFRTRPKILKAYREKFKYILVDEFQDTNWAQNEIVKILAKPKNNICVVADDDQSIYRFRGAAISNVLDFKKTYPKAKIVTLVENYRSIQPILDSAYRLIQHNNPDRLEVREKINKKLLAIRPETGLPPKEIFAETSSEEADLVAEEIKRLTEYSLRTTAKTEDKKAIVGGRLAVDKLQYKDIAILVRTNAQADSFLRSLNMKGIPHKFVGSSGLYEQPEIRTLIAFLVSLADFESSLQLYTLATSEIYTLPMEDAIAAASFAKRKGKNLHWVFSKINELEPELEISEKGKEIIKNINEDLIVMLEIARKENVGKVLFEFLKKTVYLSHLDQEESIEAEVKIQSIARFFDKIREFMTLSNNNSIRSFVEWLEVMRMAGDDPATVEFDPETDAVNVMTIHSAKGLEFQVVFLVNLVSDQFPSRQRSEIIPLPDSLIKETLPSGDFHMQE</sequence>
<dbReference type="GO" id="GO:0005829">
    <property type="term" value="C:cytosol"/>
    <property type="evidence" value="ECO:0007669"/>
    <property type="project" value="TreeGrafter"/>
</dbReference>
<dbReference type="Gene3D" id="1.10.486.10">
    <property type="entry name" value="PCRA, domain 4"/>
    <property type="match status" value="1"/>
</dbReference>
<evidence type="ECO:0000256" key="7">
    <source>
        <dbReference type="ARBA" id="ARBA00034617"/>
    </source>
</evidence>
<dbReference type="InterPro" id="IPR014017">
    <property type="entry name" value="DNA_helicase_UvrD-like_C"/>
</dbReference>
<dbReference type="Proteomes" id="UP000178493">
    <property type="component" value="Unassembled WGS sequence"/>
</dbReference>
<accession>A0A1G1WA54</accession>
<dbReference type="InterPro" id="IPR000212">
    <property type="entry name" value="DNA_helicase_UvrD/REP"/>
</dbReference>
<dbReference type="EMBL" id="MHCO01000011">
    <property type="protein sequence ID" value="OGY24576.1"/>
    <property type="molecule type" value="Genomic_DNA"/>
</dbReference>
<keyword evidence="6" id="KW-0413">Isomerase</keyword>
<proteinExistence type="inferred from homology"/>
<reference evidence="13 14" key="1">
    <citation type="journal article" date="2016" name="Nat. Commun.">
        <title>Thousands of microbial genomes shed light on interconnected biogeochemical processes in an aquifer system.</title>
        <authorList>
            <person name="Anantharaman K."/>
            <person name="Brown C.T."/>
            <person name="Hug L.A."/>
            <person name="Sharon I."/>
            <person name="Castelle C.J."/>
            <person name="Probst A.J."/>
            <person name="Thomas B.C."/>
            <person name="Singh A."/>
            <person name="Wilkins M.J."/>
            <person name="Karaoz U."/>
            <person name="Brodie E.L."/>
            <person name="Williams K.H."/>
            <person name="Hubbard S.S."/>
            <person name="Banfield J.F."/>
        </authorList>
    </citation>
    <scope>NUCLEOTIDE SEQUENCE [LARGE SCALE GENOMIC DNA]</scope>
</reference>
<evidence type="ECO:0000256" key="8">
    <source>
        <dbReference type="ARBA" id="ARBA00034808"/>
    </source>
</evidence>
<dbReference type="SUPFAM" id="SSF52540">
    <property type="entry name" value="P-loop containing nucleoside triphosphate hydrolases"/>
    <property type="match status" value="1"/>
</dbReference>
<dbReference type="PANTHER" id="PTHR11070">
    <property type="entry name" value="UVRD / RECB / PCRA DNA HELICASE FAMILY MEMBER"/>
    <property type="match status" value="1"/>
</dbReference>
<protein>
    <recommendedName>
        <fullName evidence="8">DNA 3'-5' helicase</fullName>
        <ecNumber evidence="8">5.6.2.4</ecNumber>
    </recommendedName>
</protein>
<evidence type="ECO:0000256" key="1">
    <source>
        <dbReference type="ARBA" id="ARBA00009922"/>
    </source>
</evidence>
<evidence type="ECO:0000256" key="2">
    <source>
        <dbReference type="ARBA" id="ARBA00022741"/>
    </source>
</evidence>
<feature type="domain" description="UvrD-like helicase ATP-binding" evidence="11">
    <location>
        <begin position="6"/>
        <end position="336"/>
    </location>
</feature>
<feature type="domain" description="UvrD-like helicase C-terminal" evidence="12">
    <location>
        <begin position="337"/>
        <end position="650"/>
    </location>
</feature>
<dbReference type="Pfam" id="PF00580">
    <property type="entry name" value="UvrD-helicase"/>
    <property type="match status" value="1"/>
</dbReference>
<evidence type="ECO:0000256" key="10">
    <source>
        <dbReference type="PROSITE-ProRule" id="PRU00560"/>
    </source>
</evidence>
<feature type="non-terminal residue" evidence="13">
    <location>
        <position position="695"/>
    </location>
</feature>
<dbReference type="GO" id="GO:0000725">
    <property type="term" value="P:recombinational repair"/>
    <property type="evidence" value="ECO:0007669"/>
    <property type="project" value="TreeGrafter"/>
</dbReference>
<evidence type="ECO:0000256" key="9">
    <source>
        <dbReference type="ARBA" id="ARBA00048988"/>
    </source>
</evidence>
<dbReference type="AlphaFoldDB" id="A0A1G1WA54"/>
<dbReference type="EC" id="5.6.2.4" evidence="8"/>
<dbReference type="GO" id="GO:0003677">
    <property type="term" value="F:DNA binding"/>
    <property type="evidence" value="ECO:0007669"/>
    <property type="project" value="InterPro"/>
</dbReference>
<dbReference type="PROSITE" id="PS51198">
    <property type="entry name" value="UVRD_HELICASE_ATP_BIND"/>
    <property type="match status" value="1"/>
</dbReference>
<dbReference type="InterPro" id="IPR027417">
    <property type="entry name" value="P-loop_NTPase"/>
</dbReference>
<evidence type="ECO:0000259" key="11">
    <source>
        <dbReference type="PROSITE" id="PS51198"/>
    </source>
</evidence>
<dbReference type="GO" id="GO:0033202">
    <property type="term" value="C:DNA helicase complex"/>
    <property type="evidence" value="ECO:0007669"/>
    <property type="project" value="TreeGrafter"/>
</dbReference>
<comment type="caution">
    <text evidence="13">The sequence shown here is derived from an EMBL/GenBank/DDBJ whole genome shotgun (WGS) entry which is preliminary data.</text>
</comment>
<keyword evidence="2 10" id="KW-0547">Nucleotide-binding</keyword>
<keyword evidence="3 10" id="KW-0378">Hydrolase</keyword>
<dbReference type="GO" id="GO:0043138">
    <property type="term" value="F:3'-5' DNA helicase activity"/>
    <property type="evidence" value="ECO:0007669"/>
    <property type="project" value="UniProtKB-EC"/>
</dbReference>